<protein>
    <recommendedName>
        <fullName evidence="3">DUF1353 domain-containing protein</fullName>
    </recommendedName>
</protein>
<gene>
    <name evidence="1" type="ORF">HQ393_03735</name>
</gene>
<accession>A0A7H9BMW7</accession>
<proteinExistence type="predicted"/>
<dbReference type="EMBL" id="CP058627">
    <property type="protein sequence ID" value="QLG89819.1"/>
    <property type="molecule type" value="Genomic_DNA"/>
</dbReference>
<dbReference type="KEGG" id="chiz:HQ393_03735"/>
<evidence type="ECO:0008006" key="3">
    <source>
        <dbReference type="Google" id="ProtNLM"/>
    </source>
</evidence>
<keyword evidence="2" id="KW-1185">Reference proteome</keyword>
<dbReference type="Proteomes" id="UP000509597">
    <property type="component" value="Chromosome"/>
</dbReference>
<evidence type="ECO:0000313" key="1">
    <source>
        <dbReference type="EMBL" id="QLG89819.1"/>
    </source>
</evidence>
<dbReference type="AlphaFoldDB" id="A0A7H9BMW7"/>
<reference evidence="1 2" key="1">
    <citation type="submission" date="2020-07" db="EMBL/GenBank/DDBJ databases">
        <title>Complete genome sequence of Chitinibacter sp. 2T18.</title>
        <authorList>
            <person name="Bae J.-W."/>
            <person name="Choi J.-W."/>
        </authorList>
    </citation>
    <scope>NUCLEOTIDE SEQUENCE [LARGE SCALE GENOMIC DNA]</scope>
    <source>
        <strain evidence="1 2">2T18</strain>
    </source>
</reference>
<evidence type="ECO:0000313" key="2">
    <source>
        <dbReference type="Proteomes" id="UP000509597"/>
    </source>
</evidence>
<sequence length="133" mass="15622">MWYKKRRNYKYILESNLVFDTGWQLARTIQCQFITLTEQGKLSIAQRYAWDGASGPMPDFPSIMRASLIHDALYQLMREAHLDAKQYRHAADQILLRVCLADGMNRLLAYWVYFCVRCFGERASASELLRFKS</sequence>
<organism evidence="1 2">
    <name type="scientific">Chitinibacter bivalviorum</name>
    <dbReference type="NCBI Taxonomy" id="2739434"/>
    <lineage>
        <taxon>Bacteria</taxon>
        <taxon>Pseudomonadati</taxon>
        <taxon>Pseudomonadota</taxon>
        <taxon>Betaproteobacteria</taxon>
        <taxon>Neisseriales</taxon>
        <taxon>Chitinibacteraceae</taxon>
        <taxon>Chitinibacter</taxon>
    </lineage>
</organism>
<name>A0A7H9BMW7_9NEIS</name>